<evidence type="ECO:0000259" key="1">
    <source>
        <dbReference type="Pfam" id="PF00975"/>
    </source>
</evidence>
<organism evidence="2 3">
    <name type="scientific">Aureimonas jatrophae</name>
    <dbReference type="NCBI Taxonomy" id="1166073"/>
    <lineage>
        <taxon>Bacteria</taxon>
        <taxon>Pseudomonadati</taxon>
        <taxon>Pseudomonadota</taxon>
        <taxon>Alphaproteobacteria</taxon>
        <taxon>Hyphomicrobiales</taxon>
        <taxon>Aurantimonadaceae</taxon>
        <taxon>Aureimonas</taxon>
    </lineage>
</organism>
<dbReference type="Proteomes" id="UP000198793">
    <property type="component" value="Unassembled WGS sequence"/>
</dbReference>
<dbReference type="PROSITE" id="PS51318">
    <property type="entry name" value="TAT"/>
    <property type="match status" value="1"/>
</dbReference>
<proteinExistence type="predicted"/>
<dbReference type="InterPro" id="IPR001031">
    <property type="entry name" value="Thioesterase"/>
</dbReference>
<dbReference type="AlphaFoldDB" id="A0A1H0M002"/>
<evidence type="ECO:0000313" key="2">
    <source>
        <dbReference type="EMBL" id="SDO73792.1"/>
    </source>
</evidence>
<gene>
    <name evidence="2" type="ORF">SAMN05192530_1125</name>
</gene>
<dbReference type="STRING" id="1166073.SAMN05192530_1125"/>
<dbReference type="SUPFAM" id="SSF53474">
    <property type="entry name" value="alpha/beta-Hydrolases"/>
    <property type="match status" value="1"/>
</dbReference>
<reference evidence="2 3" key="1">
    <citation type="submission" date="2016-10" db="EMBL/GenBank/DDBJ databases">
        <authorList>
            <person name="de Groot N.N."/>
        </authorList>
    </citation>
    <scope>NUCLEOTIDE SEQUENCE [LARGE SCALE GENOMIC DNA]</scope>
    <source>
        <strain evidence="3">L7-484,KACC 16230,DSM 25025</strain>
    </source>
</reference>
<dbReference type="Pfam" id="PF00975">
    <property type="entry name" value="Thioesterase"/>
    <property type="match status" value="1"/>
</dbReference>
<dbReference type="Gene3D" id="3.40.50.1820">
    <property type="entry name" value="alpha/beta hydrolase"/>
    <property type="match status" value="1"/>
</dbReference>
<evidence type="ECO:0000313" key="3">
    <source>
        <dbReference type="Proteomes" id="UP000198793"/>
    </source>
</evidence>
<dbReference type="InterPro" id="IPR029058">
    <property type="entry name" value="AB_hydrolase_fold"/>
</dbReference>
<sequence length="213" mass="22334">MIDPANEAPAGLTRRSLLTAGLGLVLQGLTGPAGAAGPAERGSPAAPPSVYLLRGFAGVFSTGIDEIDGALRASGVASHIGSHLGWRSVADTILQRHAAGSDGPVVLIGHSLGANAAISVAELLERERVDVRYLATFAATAPDPLPGNIDRAVNFYFSQGGWGLPLVPGPRFRGRLENRDFAGYRDVGHFNIDKQPALQTEVVKDTLRILRRG</sequence>
<name>A0A1H0M002_9HYPH</name>
<dbReference type="InterPro" id="IPR006311">
    <property type="entry name" value="TAT_signal"/>
</dbReference>
<accession>A0A1H0M002</accession>
<dbReference type="EMBL" id="FNIT01000012">
    <property type="protein sequence ID" value="SDO73792.1"/>
    <property type="molecule type" value="Genomic_DNA"/>
</dbReference>
<protein>
    <submittedName>
        <fullName evidence="2">Thioesterase domain-containing protein</fullName>
    </submittedName>
</protein>
<keyword evidence="3" id="KW-1185">Reference proteome</keyword>
<feature type="domain" description="Thioesterase" evidence="1">
    <location>
        <begin position="98"/>
        <end position="142"/>
    </location>
</feature>